<evidence type="ECO:0000313" key="1">
    <source>
        <dbReference type="EMBL" id="DAF85539.1"/>
    </source>
</evidence>
<proteinExistence type="predicted"/>
<sequence>MNLSWLKPRDSWEFPTNVRIFTKLSPLSQRLLFIIY</sequence>
<protein>
    <submittedName>
        <fullName evidence="1">Uncharacterized protein</fullName>
    </submittedName>
</protein>
<organism evidence="1">
    <name type="scientific">Siphoviridae sp. ct5jB2</name>
    <dbReference type="NCBI Taxonomy" id="2825337"/>
    <lineage>
        <taxon>Viruses</taxon>
        <taxon>Duplodnaviria</taxon>
        <taxon>Heunggongvirae</taxon>
        <taxon>Uroviricota</taxon>
        <taxon>Caudoviricetes</taxon>
    </lineage>
</organism>
<accession>A0A8S5TTL8</accession>
<name>A0A8S5TTL8_9CAUD</name>
<dbReference type="EMBL" id="BK015927">
    <property type="protein sequence ID" value="DAF85539.1"/>
    <property type="molecule type" value="Genomic_DNA"/>
</dbReference>
<reference evidence="1" key="1">
    <citation type="journal article" date="2021" name="Proc. Natl. Acad. Sci. U.S.A.">
        <title>A Catalog of Tens of Thousands of Viruses from Human Metagenomes Reveals Hidden Associations with Chronic Diseases.</title>
        <authorList>
            <person name="Tisza M.J."/>
            <person name="Buck C.B."/>
        </authorList>
    </citation>
    <scope>NUCLEOTIDE SEQUENCE</scope>
    <source>
        <strain evidence="1">Ct5jB2</strain>
    </source>
</reference>